<name>A0A8K0RY58_9HYPO</name>
<reference evidence="7" key="1">
    <citation type="journal article" date="2021" name="Nat. Commun.">
        <title>Genetic determinants of endophytism in the Arabidopsis root mycobiome.</title>
        <authorList>
            <person name="Mesny F."/>
            <person name="Miyauchi S."/>
            <person name="Thiergart T."/>
            <person name="Pickel B."/>
            <person name="Atanasova L."/>
            <person name="Karlsson M."/>
            <person name="Huettel B."/>
            <person name="Barry K.W."/>
            <person name="Haridas S."/>
            <person name="Chen C."/>
            <person name="Bauer D."/>
            <person name="Andreopoulos W."/>
            <person name="Pangilinan J."/>
            <person name="LaButti K."/>
            <person name="Riley R."/>
            <person name="Lipzen A."/>
            <person name="Clum A."/>
            <person name="Drula E."/>
            <person name="Henrissat B."/>
            <person name="Kohler A."/>
            <person name="Grigoriev I.V."/>
            <person name="Martin F.M."/>
            <person name="Hacquard S."/>
        </authorList>
    </citation>
    <scope>NUCLEOTIDE SEQUENCE</scope>
    <source>
        <strain evidence="7">MPI-SDFR-AT-0068</strain>
    </source>
</reference>
<evidence type="ECO:0000313" key="8">
    <source>
        <dbReference type="Proteomes" id="UP000813427"/>
    </source>
</evidence>
<dbReference type="CDD" id="cd12148">
    <property type="entry name" value="fungal_TF_MHR"/>
    <property type="match status" value="1"/>
</dbReference>
<keyword evidence="5" id="KW-0539">Nucleus</keyword>
<keyword evidence="2" id="KW-0805">Transcription regulation</keyword>
<dbReference type="Gene3D" id="4.10.240.10">
    <property type="entry name" value="Zn(2)-C6 fungal-type DNA-binding domain"/>
    <property type="match status" value="1"/>
</dbReference>
<dbReference type="PANTHER" id="PTHR47424">
    <property type="entry name" value="REGULATORY PROTEIN GAL4"/>
    <property type="match status" value="1"/>
</dbReference>
<dbReference type="Pfam" id="PF04082">
    <property type="entry name" value="Fungal_trans"/>
    <property type="match status" value="1"/>
</dbReference>
<evidence type="ECO:0000256" key="4">
    <source>
        <dbReference type="ARBA" id="ARBA00023163"/>
    </source>
</evidence>
<dbReference type="SUPFAM" id="SSF57701">
    <property type="entry name" value="Zn2/Cys6 DNA-binding domain"/>
    <property type="match status" value="1"/>
</dbReference>
<dbReference type="PANTHER" id="PTHR47424:SF3">
    <property type="entry name" value="REGULATORY PROTEIN GAL4"/>
    <property type="match status" value="1"/>
</dbReference>
<dbReference type="InterPro" id="IPR007219">
    <property type="entry name" value="XnlR_reg_dom"/>
</dbReference>
<dbReference type="Pfam" id="PF00172">
    <property type="entry name" value="Zn_clus"/>
    <property type="match status" value="1"/>
</dbReference>
<accession>A0A8K0RY58</accession>
<evidence type="ECO:0000256" key="1">
    <source>
        <dbReference type="ARBA" id="ARBA00022723"/>
    </source>
</evidence>
<dbReference type="InterPro" id="IPR036864">
    <property type="entry name" value="Zn2-C6_fun-type_DNA-bd_sf"/>
</dbReference>
<protein>
    <submittedName>
        <fullName evidence="7">Fungal-specific transcription factor domain-containing protein</fullName>
    </submittedName>
</protein>
<comment type="caution">
    <text evidence="7">The sequence shown here is derived from an EMBL/GenBank/DDBJ whole genome shotgun (WGS) entry which is preliminary data.</text>
</comment>
<keyword evidence="1" id="KW-0479">Metal-binding</keyword>
<feature type="domain" description="Zn(2)-C6 fungal-type" evidence="6">
    <location>
        <begin position="18"/>
        <end position="50"/>
    </location>
</feature>
<evidence type="ECO:0000256" key="5">
    <source>
        <dbReference type="ARBA" id="ARBA00023242"/>
    </source>
</evidence>
<dbReference type="SMART" id="SM00066">
    <property type="entry name" value="GAL4"/>
    <property type="match status" value="1"/>
</dbReference>
<dbReference type="OrthoDB" id="424974at2759"/>
<dbReference type="PROSITE" id="PS00463">
    <property type="entry name" value="ZN2_CY6_FUNGAL_1"/>
    <property type="match status" value="1"/>
</dbReference>
<dbReference type="GO" id="GO:0000978">
    <property type="term" value="F:RNA polymerase II cis-regulatory region sequence-specific DNA binding"/>
    <property type="evidence" value="ECO:0007669"/>
    <property type="project" value="TreeGrafter"/>
</dbReference>
<evidence type="ECO:0000313" key="7">
    <source>
        <dbReference type="EMBL" id="KAH7242723.1"/>
    </source>
</evidence>
<evidence type="ECO:0000256" key="3">
    <source>
        <dbReference type="ARBA" id="ARBA00023125"/>
    </source>
</evidence>
<evidence type="ECO:0000256" key="2">
    <source>
        <dbReference type="ARBA" id="ARBA00023015"/>
    </source>
</evidence>
<gene>
    <name evidence="7" type="ORF">BKA59DRAFT_442025</name>
</gene>
<dbReference type="GO" id="GO:0000981">
    <property type="term" value="F:DNA-binding transcription factor activity, RNA polymerase II-specific"/>
    <property type="evidence" value="ECO:0007669"/>
    <property type="project" value="InterPro"/>
</dbReference>
<dbReference type="SMART" id="SM00906">
    <property type="entry name" value="Fungal_trans"/>
    <property type="match status" value="1"/>
</dbReference>
<dbReference type="InterPro" id="IPR001138">
    <property type="entry name" value="Zn2Cys6_DnaBD"/>
</dbReference>
<sequence length="630" mass="71487">MFQERTITPRRRHRTQLACNPCRARKTGCDGHRPICTSCKLKGLSDQCGYQHKLSNTPAKNLSRTNNQLQRLEENSRGYPHPNQDITDDSSIFKCIYIPSNADICVASRNVPSEQIAMSDSHGAEGEILHGPSSNVSFLHEAIQNVNPQTDAKQPTRETVPDLLGFTIVKSTNLAHDVDFVSPPDHLVPAILRSFFDFIHPVFPLLHWPSFITMYNRLRRPNMASEHGSNRTRENTVFHAILNMVLALGCQRSKDIPPSQRNQFANSFYKQSHRLISIETLDFSSLEIVQLLLLRGIYLHYTTYADRCWNMIGVSLRVAQSLGLHLEQTGSSRSQLNREMRRRVWHTCITLDRLSATTFGRPVLHCRPHAIPLPEPIDDEYLSEVGEGCQPENSPSRLDFFRYSVKLFEILNEILSKFYSHGYQSPQNETAVSSEYVGEVPRLCSKLDDLLAGLPGHLQPDSNIETSNGSASCFCMQAKILKSRVLYIRLLLLRPSLLDEVRRLVSKRASNTNRTTPYLLHEAYLREISRLCISTAHDIIEEMYQGISSLQQTSPWHTLFFTFGAVSALLAASLCPNLEVNLDLEPAKSSWEKALQVFDHYESHVESAAKGKEALEKYRQRFSALTRQGQ</sequence>
<organism evidence="7 8">
    <name type="scientific">Fusarium tricinctum</name>
    <dbReference type="NCBI Taxonomy" id="61284"/>
    <lineage>
        <taxon>Eukaryota</taxon>
        <taxon>Fungi</taxon>
        <taxon>Dikarya</taxon>
        <taxon>Ascomycota</taxon>
        <taxon>Pezizomycotina</taxon>
        <taxon>Sordariomycetes</taxon>
        <taxon>Hypocreomycetidae</taxon>
        <taxon>Hypocreales</taxon>
        <taxon>Nectriaceae</taxon>
        <taxon>Fusarium</taxon>
        <taxon>Fusarium tricinctum species complex</taxon>
    </lineage>
</organism>
<dbReference type="InterPro" id="IPR051127">
    <property type="entry name" value="Fungal_SecMet_Regulators"/>
</dbReference>
<dbReference type="EMBL" id="JAGPXF010000005">
    <property type="protein sequence ID" value="KAH7242723.1"/>
    <property type="molecule type" value="Genomic_DNA"/>
</dbReference>
<dbReference type="CDD" id="cd00067">
    <property type="entry name" value="GAL4"/>
    <property type="match status" value="1"/>
</dbReference>
<dbReference type="GO" id="GO:0005634">
    <property type="term" value="C:nucleus"/>
    <property type="evidence" value="ECO:0007669"/>
    <property type="project" value="TreeGrafter"/>
</dbReference>
<dbReference type="PROSITE" id="PS50048">
    <property type="entry name" value="ZN2_CY6_FUNGAL_2"/>
    <property type="match status" value="1"/>
</dbReference>
<proteinExistence type="predicted"/>
<keyword evidence="4" id="KW-0804">Transcription</keyword>
<dbReference type="GO" id="GO:0000435">
    <property type="term" value="P:positive regulation of transcription from RNA polymerase II promoter by galactose"/>
    <property type="evidence" value="ECO:0007669"/>
    <property type="project" value="TreeGrafter"/>
</dbReference>
<keyword evidence="3" id="KW-0238">DNA-binding</keyword>
<keyword evidence="8" id="KW-1185">Reference proteome</keyword>
<dbReference type="Proteomes" id="UP000813427">
    <property type="component" value="Unassembled WGS sequence"/>
</dbReference>
<dbReference type="GO" id="GO:0006351">
    <property type="term" value="P:DNA-templated transcription"/>
    <property type="evidence" value="ECO:0007669"/>
    <property type="project" value="InterPro"/>
</dbReference>
<dbReference type="AlphaFoldDB" id="A0A8K0RY58"/>
<dbReference type="GO" id="GO:0008270">
    <property type="term" value="F:zinc ion binding"/>
    <property type="evidence" value="ECO:0007669"/>
    <property type="project" value="InterPro"/>
</dbReference>
<evidence type="ECO:0000259" key="6">
    <source>
        <dbReference type="PROSITE" id="PS50048"/>
    </source>
</evidence>